<evidence type="ECO:0000256" key="6">
    <source>
        <dbReference type="ARBA" id="ARBA00023065"/>
    </source>
</evidence>
<evidence type="ECO:0000256" key="1">
    <source>
        <dbReference type="ARBA" id="ARBA00004651"/>
    </source>
</evidence>
<keyword evidence="5 9" id="KW-1133">Transmembrane helix</keyword>
<gene>
    <name evidence="11" type="primary">INX3_1</name>
    <name evidence="9" type="synonym">inx</name>
    <name evidence="11" type="ORF">Ciccas_006501</name>
</gene>
<name>A0ABD2Q5L5_9PLAT</name>
<feature type="compositionally biased region" description="Basic and acidic residues" evidence="10">
    <location>
        <begin position="866"/>
        <end position="881"/>
    </location>
</feature>
<feature type="compositionally biased region" description="Basic and acidic residues" evidence="10">
    <location>
        <begin position="900"/>
        <end position="910"/>
    </location>
</feature>
<evidence type="ECO:0000313" key="12">
    <source>
        <dbReference type="Proteomes" id="UP001626550"/>
    </source>
</evidence>
<comment type="similarity">
    <text evidence="9">Belongs to the pannexin family.</text>
</comment>
<keyword evidence="12" id="KW-1185">Reference proteome</keyword>
<evidence type="ECO:0000256" key="5">
    <source>
        <dbReference type="ARBA" id="ARBA00022989"/>
    </source>
</evidence>
<dbReference type="AlphaFoldDB" id="A0ABD2Q5L5"/>
<organism evidence="11 12">
    <name type="scientific">Cichlidogyrus casuarinus</name>
    <dbReference type="NCBI Taxonomy" id="1844966"/>
    <lineage>
        <taxon>Eukaryota</taxon>
        <taxon>Metazoa</taxon>
        <taxon>Spiralia</taxon>
        <taxon>Lophotrochozoa</taxon>
        <taxon>Platyhelminthes</taxon>
        <taxon>Monogenea</taxon>
        <taxon>Monopisthocotylea</taxon>
        <taxon>Dactylogyridea</taxon>
        <taxon>Ancyrocephalidae</taxon>
        <taxon>Cichlidogyrus</taxon>
    </lineage>
</organism>
<feature type="compositionally biased region" description="Basic and acidic residues" evidence="10">
    <location>
        <begin position="668"/>
        <end position="678"/>
    </location>
</feature>
<dbReference type="PROSITE" id="PS51013">
    <property type="entry name" value="PANNEXIN"/>
    <property type="match status" value="1"/>
</dbReference>
<feature type="transmembrane region" description="Helical" evidence="9">
    <location>
        <begin position="435"/>
        <end position="457"/>
    </location>
</feature>
<feature type="compositionally biased region" description="Basic and acidic residues" evidence="10">
    <location>
        <begin position="827"/>
        <end position="841"/>
    </location>
</feature>
<comment type="subcellular location">
    <subcellularLocation>
        <location evidence="1 9">Cell membrane</location>
        <topology evidence="1 9">Multi-pass membrane protein</topology>
    </subcellularLocation>
</comment>
<evidence type="ECO:0000256" key="4">
    <source>
        <dbReference type="ARBA" id="ARBA00022692"/>
    </source>
</evidence>
<comment type="caution">
    <text evidence="11">The sequence shown here is derived from an EMBL/GenBank/DDBJ whole genome shotgun (WGS) entry which is preliminary data.</text>
</comment>
<dbReference type="GO" id="GO:0005921">
    <property type="term" value="C:gap junction"/>
    <property type="evidence" value="ECO:0007669"/>
    <property type="project" value="UniProtKB-UniRule"/>
</dbReference>
<evidence type="ECO:0000256" key="9">
    <source>
        <dbReference type="RuleBase" id="RU010713"/>
    </source>
</evidence>
<dbReference type="InterPro" id="IPR000990">
    <property type="entry name" value="Innexin"/>
</dbReference>
<feature type="transmembrane region" description="Helical" evidence="9">
    <location>
        <begin position="523"/>
        <end position="545"/>
    </location>
</feature>
<keyword evidence="3" id="KW-1003">Cell membrane</keyword>
<feature type="compositionally biased region" description="Polar residues" evidence="10">
    <location>
        <begin position="346"/>
        <end position="358"/>
    </location>
</feature>
<keyword evidence="2 9" id="KW-0813">Transport</keyword>
<feature type="compositionally biased region" description="Polar residues" evidence="10">
    <location>
        <begin position="817"/>
        <end position="826"/>
    </location>
</feature>
<dbReference type="Pfam" id="PF00876">
    <property type="entry name" value="Innexin"/>
    <property type="match status" value="1"/>
</dbReference>
<feature type="compositionally biased region" description="Polar residues" evidence="10">
    <location>
        <begin position="658"/>
        <end position="667"/>
    </location>
</feature>
<accession>A0ABD2Q5L5</accession>
<feature type="compositionally biased region" description="Basic residues" evidence="10">
    <location>
        <begin position="359"/>
        <end position="369"/>
    </location>
</feature>
<dbReference type="PANTHER" id="PTHR11893:SF36">
    <property type="entry name" value="INNEXIN-5"/>
    <property type="match status" value="1"/>
</dbReference>
<dbReference type="Proteomes" id="UP001626550">
    <property type="component" value="Unassembled WGS sequence"/>
</dbReference>
<feature type="transmembrane region" description="Helical" evidence="9">
    <location>
        <begin position="30"/>
        <end position="48"/>
    </location>
</feature>
<dbReference type="GO" id="GO:0005886">
    <property type="term" value="C:plasma membrane"/>
    <property type="evidence" value="ECO:0007669"/>
    <property type="project" value="UniProtKB-SubCell"/>
</dbReference>
<feature type="region of interest" description="Disordered" evidence="10">
    <location>
        <begin position="803"/>
        <end position="851"/>
    </location>
</feature>
<feature type="region of interest" description="Disordered" evidence="10">
    <location>
        <begin position="620"/>
        <end position="686"/>
    </location>
</feature>
<feature type="transmembrane region" description="Helical" evidence="9">
    <location>
        <begin position="218"/>
        <end position="243"/>
    </location>
</feature>
<evidence type="ECO:0000256" key="3">
    <source>
        <dbReference type="ARBA" id="ARBA00022475"/>
    </source>
</evidence>
<feature type="region of interest" description="Disordered" evidence="10">
    <location>
        <begin position="264"/>
        <end position="296"/>
    </location>
</feature>
<keyword evidence="4 9" id="KW-0812">Transmembrane</keyword>
<feature type="compositionally biased region" description="Acidic residues" evidence="10">
    <location>
        <begin position="886"/>
        <end position="899"/>
    </location>
</feature>
<feature type="region of interest" description="Disordered" evidence="10">
    <location>
        <begin position="346"/>
        <end position="369"/>
    </location>
</feature>
<dbReference type="GO" id="GO:0034220">
    <property type="term" value="P:monoatomic ion transmembrane transport"/>
    <property type="evidence" value="ECO:0007669"/>
    <property type="project" value="UniProtKB-KW"/>
</dbReference>
<protein>
    <recommendedName>
        <fullName evidence="9">Innexin</fullName>
    </recommendedName>
</protein>
<sequence>MDAGYAWKLSKFGRLTSQRLRFDDDLSDRLNYQFTGLLLFIFIGIIGIRQYTVCAGLYDPEQLKLFVKLQIAASFTTHILGQFGFASSAASQNANATLSNSHVQILLDYINKGETTNLSCVGKPIQCWTPQEFTRSWEEYAENYCWVSSTFFIRNKDSKSQTNWGTGISYQQRVHMVLDRQGNSKKSLGSPDYDSNQVPAVKNDDRAYEMNLEISVNYYQWAPILLAIQALLFYIPCLVWRLFQGKSGFHLKRIMQLSAEASNAIPDSTGSTEPPPPKQRAPAGSGAASAPTKTLVPPKPFTIHEWHSNNKSVKSLARYLDACLQRQIDFREARSRLDHQLYAEIQQSSTNDHSNHSLQRSKHSNRKHLPKPRGANLLSILCCCCLFQKCFRLFSRCLSRPRTASKNQKDSELAFEDLDSEYLRGPVCCYSSGNYLVGLYFIMKILYIANVLGQMYLMELYTGVRYDFYGLRVLYDLAHGVEWRESGHFPRVTFCEFEAVKLSFNHKYVLQCVLPMNMFLEKIYIFLWLWFLLIGIITLCSVLYWSSNLLTRRCRIVWIYKQLTSLPIQNRNFSMIINFVENYLGLDGTFLLQLISNNHGSIIVADVIGELYLIYEQRTKPSPPPVVPARSNSRVMKPGSSHKTENNIPYKTLRRNPRPTSATNRSRVSPDDNSKDRMAGAGSVNDLGYDRNRLRMGIDAKGKSTIIDPGYVHSKHPLVMHGQIRGARRMDGVGGSGSDGRRVLGVVGIEAEENRDVLRHPAEWLTMVGAEEGAVGSSLSSRSGSDRMMGVPGIHMRMDIRDMEGRRSGSPPPIPNRGTTPVSGQNSEDRSIASMRDDNSRHSNGADFEMQGTGYYQDEDVGAELDREAEGLYLGDNRDDEPGMGFDDDGMQEDGEGDGVLDKEDDRDMDQISDMDTGQRNQQDDIV</sequence>
<proteinExistence type="inferred from homology"/>
<dbReference type="EMBL" id="JBJKFK010000884">
    <property type="protein sequence ID" value="KAL3314870.1"/>
    <property type="molecule type" value="Genomic_DNA"/>
</dbReference>
<keyword evidence="7 9" id="KW-0472">Membrane</keyword>
<feature type="region of interest" description="Disordered" evidence="10">
    <location>
        <begin position="866"/>
        <end position="927"/>
    </location>
</feature>
<feature type="compositionally biased region" description="Low complexity" evidence="10">
    <location>
        <begin position="281"/>
        <end position="291"/>
    </location>
</feature>
<evidence type="ECO:0000313" key="11">
    <source>
        <dbReference type="EMBL" id="KAL3314870.1"/>
    </source>
</evidence>
<evidence type="ECO:0000256" key="2">
    <source>
        <dbReference type="ARBA" id="ARBA00022448"/>
    </source>
</evidence>
<reference evidence="11 12" key="1">
    <citation type="submission" date="2024-11" db="EMBL/GenBank/DDBJ databases">
        <title>Adaptive evolution of stress response genes in parasites aligns with host niche diversity.</title>
        <authorList>
            <person name="Hahn C."/>
            <person name="Resl P."/>
        </authorList>
    </citation>
    <scope>NUCLEOTIDE SEQUENCE [LARGE SCALE GENOMIC DNA]</scope>
    <source>
        <strain evidence="11">EGGRZ-B1_66</strain>
        <tissue evidence="11">Body</tissue>
    </source>
</reference>
<keyword evidence="6 9" id="KW-0406">Ion transport</keyword>
<evidence type="ECO:0000256" key="8">
    <source>
        <dbReference type="ARBA" id="ARBA00023303"/>
    </source>
</evidence>
<evidence type="ECO:0000256" key="10">
    <source>
        <dbReference type="SAM" id="MobiDB-lite"/>
    </source>
</evidence>
<comment type="function">
    <text evidence="9">Structural component of the gap junctions.</text>
</comment>
<dbReference type="PANTHER" id="PTHR11893">
    <property type="entry name" value="INNEXIN"/>
    <property type="match status" value="1"/>
</dbReference>
<evidence type="ECO:0000256" key="7">
    <source>
        <dbReference type="ARBA" id="ARBA00023136"/>
    </source>
</evidence>
<keyword evidence="8 9" id="KW-0407">Ion channel</keyword>